<dbReference type="AlphaFoldDB" id="A4CKM9"/>
<dbReference type="Pfam" id="PF08299">
    <property type="entry name" value="Bac_DnaA_C"/>
    <property type="match status" value="1"/>
</dbReference>
<protein>
    <recommendedName>
        <fullName evidence="1">Chromosomal replication initiator DnaA C-terminal domain-containing protein</fullName>
    </recommendedName>
</protein>
<dbReference type="InterPro" id="IPR013159">
    <property type="entry name" value="DnaA_C"/>
</dbReference>
<dbReference type="KEGG" id="rbi:RB2501_13909"/>
<keyword evidence="3" id="KW-1185">Reference proteome</keyword>
<dbReference type="GO" id="GO:0006270">
    <property type="term" value="P:DNA replication initiation"/>
    <property type="evidence" value="ECO:0007669"/>
    <property type="project" value="InterPro"/>
</dbReference>
<dbReference type="HOGENOM" id="CLU_1957895_0_0_10"/>
<sequence>MEELLQVISDYSRIPMDELREKTRVQRIIYYQFIFCYLALDQKIASAPDISRKLGRFDHSFARRSRRKIKEWLSYDKNLARDIQAIESTYYYRDRALIVRDLIGQMTWQQLSEIIDYAKSMGLETKAF</sequence>
<dbReference type="eggNOG" id="COG0593">
    <property type="taxonomic scope" value="Bacteria"/>
</dbReference>
<dbReference type="Proteomes" id="UP000009049">
    <property type="component" value="Chromosome"/>
</dbReference>
<dbReference type="SUPFAM" id="SSF48295">
    <property type="entry name" value="TrpR-like"/>
    <property type="match status" value="1"/>
</dbReference>
<evidence type="ECO:0000313" key="3">
    <source>
        <dbReference type="Proteomes" id="UP000009049"/>
    </source>
</evidence>
<dbReference type="STRING" id="313596.RB2501_13909"/>
<dbReference type="CDD" id="cd06571">
    <property type="entry name" value="Bac_DnaA_C"/>
    <property type="match status" value="1"/>
</dbReference>
<dbReference type="InterPro" id="IPR010921">
    <property type="entry name" value="Trp_repressor/repl_initiator"/>
</dbReference>
<organism evidence="2 3">
    <name type="scientific">Robiginitalea biformata (strain ATCC BAA-864 / DSM 15991 / KCTC 12146 / HTCC2501)</name>
    <dbReference type="NCBI Taxonomy" id="313596"/>
    <lineage>
        <taxon>Bacteria</taxon>
        <taxon>Pseudomonadati</taxon>
        <taxon>Bacteroidota</taxon>
        <taxon>Flavobacteriia</taxon>
        <taxon>Flavobacteriales</taxon>
        <taxon>Flavobacteriaceae</taxon>
        <taxon>Robiginitalea</taxon>
    </lineage>
</organism>
<evidence type="ECO:0000313" key="2">
    <source>
        <dbReference type="EMBL" id="EAR15428.1"/>
    </source>
</evidence>
<evidence type="ECO:0000259" key="1">
    <source>
        <dbReference type="Pfam" id="PF08299"/>
    </source>
</evidence>
<name>A4CKM9_ROBBH</name>
<gene>
    <name evidence="2" type="ordered locus">RB2501_13909</name>
</gene>
<proteinExistence type="predicted"/>
<reference evidence="2 3" key="1">
    <citation type="journal article" date="2009" name="J. Bacteriol.">
        <title>Complete genome sequence of Robiginitalea biformata HTCC2501.</title>
        <authorList>
            <person name="Oh H.M."/>
            <person name="Giovannoni S.J."/>
            <person name="Lee K."/>
            <person name="Ferriera S."/>
            <person name="Johnson J."/>
            <person name="Cho J.C."/>
        </authorList>
    </citation>
    <scope>NUCLEOTIDE SEQUENCE [LARGE SCALE GENOMIC DNA]</scope>
    <source>
        <strain evidence="3">ATCC BAA-864 / HTCC2501 / KCTC 12146</strain>
    </source>
</reference>
<dbReference type="GO" id="GO:0043565">
    <property type="term" value="F:sequence-specific DNA binding"/>
    <property type="evidence" value="ECO:0007669"/>
    <property type="project" value="InterPro"/>
</dbReference>
<dbReference type="GO" id="GO:0006275">
    <property type="term" value="P:regulation of DNA replication"/>
    <property type="evidence" value="ECO:0007669"/>
    <property type="project" value="InterPro"/>
</dbReference>
<accession>A4CKM9</accession>
<feature type="domain" description="Chromosomal replication initiator DnaA C-terminal" evidence="1">
    <location>
        <begin position="2"/>
        <end position="69"/>
    </location>
</feature>
<dbReference type="EMBL" id="CP001712">
    <property type="protein sequence ID" value="EAR15428.1"/>
    <property type="molecule type" value="Genomic_DNA"/>
</dbReference>
<dbReference type="GO" id="GO:0005524">
    <property type="term" value="F:ATP binding"/>
    <property type="evidence" value="ECO:0007669"/>
    <property type="project" value="InterPro"/>
</dbReference>
<dbReference type="Gene3D" id="1.10.1750.10">
    <property type="match status" value="1"/>
</dbReference>